<dbReference type="Proteomes" id="UP000004980">
    <property type="component" value="Unassembled WGS sequence"/>
</dbReference>
<evidence type="ECO:0000313" key="3">
    <source>
        <dbReference type="Proteomes" id="UP000004980"/>
    </source>
</evidence>
<gene>
    <name evidence="1" type="ORF">C2L64_28945</name>
    <name evidence="2" type="ORF">WQE_25788</name>
</gene>
<dbReference type="EMBL" id="AKAU01000129">
    <property type="protein sequence ID" value="EIM98143.1"/>
    <property type="molecule type" value="Genomic_DNA"/>
</dbReference>
<keyword evidence="3" id="KW-1185">Reference proteome</keyword>
<evidence type="ECO:0000313" key="4">
    <source>
        <dbReference type="Proteomes" id="UP000236649"/>
    </source>
</evidence>
<proteinExistence type="predicted"/>
<organism evidence="1 4">
    <name type="scientific">Paraburkholderia hospita</name>
    <dbReference type="NCBI Taxonomy" id="169430"/>
    <lineage>
        <taxon>Bacteria</taxon>
        <taxon>Pseudomonadati</taxon>
        <taxon>Pseudomonadota</taxon>
        <taxon>Betaproteobacteria</taxon>
        <taxon>Burkholderiales</taxon>
        <taxon>Burkholderiaceae</taxon>
        <taxon>Paraburkholderia</taxon>
    </lineage>
</organism>
<protein>
    <submittedName>
        <fullName evidence="1">Uncharacterized protein</fullName>
    </submittedName>
</protein>
<dbReference type="Proteomes" id="UP000236649">
    <property type="component" value="Chromosome 2"/>
</dbReference>
<sequence length="61" mass="6652">MFARMAHSLHYQTAAASTTTRVASNFSGFELDNGVPSIRFSHRTVGTPFAFTGTRLSRCIA</sequence>
<name>A0AAN1MM87_9BURK</name>
<reference evidence="1 4" key="2">
    <citation type="submission" date="2018-01" db="EMBL/GenBank/DDBJ databases">
        <title>Species boundaries and ecological features among Paraburkholderia terrae DSMZ17804T, P. hospita DSMZ17164T and P. caribensis DSMZ13236T.</title>
        <authorList>
            <person name="Pratama A.A."/>
        </authorList>
    </citation>
    <scope>NUCLEOTIDE SEQUENCE [LARGE SCALE GENOMIC DNA]</scope>
    <source>
        <strain evidence="1 4">DSM 17164</strain>
    </source>
</reference>
<evidence type="ECO:0000313" key="1">
    <source>
        <dbReference type="EMBL" id="AUT72217.1"/>
    </source>
</evidence>
<accession>A0AAN1MM87</accession>
<dbReference type="KEGG" id="phs:C2L64_28945"/>
<evidence type="ECO:0000313" key="2">
    <source>
        <dbReference type="EMBL" id="EIM98143.1"/>
    </source>
</evidence>
<dbReference type="EMBL" id="CP026106">
    <property type="protein sequence ID" value="AUT72217.1"/>
    <property type="molecule type" value="Genomic_DNA"/>
</dbReference>
<reference evidence="2 3" key="1">
    <citation type="journal article" date="2012" name="J. Bacteriol.">
        <title>Draft Genome Sequence of the Soil Bacterium Burkholderia terrae Strain BS001, Which Interacts with Fungal Surface Structures.</title>
        <authorList>
            <person name="Nazir R."/>
            <person name="Hansen M.A."/>
            <person name="Sorensen S."/>
            <person name="van Elsas J.D."/>
        </authorList>
    </citation>
    <scope>NUCLEOTIDE SEQUENCE [LARGE SCALE GENOMIC DNA]</scope>
    <source>
        <strain evidence="2 3">BS001</strain>
    </source>
</reference>
<dbReference type="AlphaFoldDB" id="A0AAN1MM87"/>